<evidence type="ECO:0000313" key="2">
    <source>
        <dbReference type="Proteomes" id="UP000276133"/>
    </source>
</evidence>
<protein>
    <submittedName>
        <fullName evidence="1">Uncharacterized protein</fullName>
    </submittedName>
</protein>
<evidence type="ECO:0000313" key="1">
    <source>
        <dbReference type="EMBL" id="RNA32060.1"/>
    </source>
</evidence>
<name>A0A3M7S925_BRAPC</name>
<comment type="caution">
    <text evidence="1">The sequence shown here is derived from an EMBL/GenBank/DDBJ whole genome shotgun (WGS) entry which is preliminary data.</text>
</comment>
<accession>A0A3M7S925</accession>
<dbReference type="EMBL" id="REGN01001859">
    <property type="protein sequence ID" value="RNA32060.1"/>
    <property type="molecule type" value="Genomic_DNA"/>
</dbReference>
<reference evidence="1 2" key="1">
    <citation type="journal article" date="2018" name="Sci. Rep.">
        <title>Genomic signatures of local adaptation to the degree of environmental predictability in rotifers.</title>
        <authorList>
            <person name="Franch-Gras L."/>
            <person name="Hahn C."/>
            <person name="Garcia-Roger E.M."/>
            <person name="Carmona M.J."/>
            <person name="Serra M."/>
            <person name="Gomez A."/>
        </authorList>
    </citation>
    <scope>NUCLEOTIDE SEQUENCE [LARGE SCALE GENOMIC DNA]</scope>
    <source>
        <strain evidence="1">HYR1</strain>
    </source>
</reference>
<proteinExistence type="predicted"/>
<keyword evidence="2" id="KW-1185">Reference proteome</keyword>
<sequence>MELKSIFEICILGYNNTRCVCFLNSVSHCKRLRYRTIEIRKCSRFDTFLIENIFYFNTDLKNK</sequence>
<dbReference type="AlphaFoldDB" id="A0A3M7S925"/>
<gene>
    <name evidence="1" type="ORF">BpHYR1_038460</name>
</gene>
<dbReference type="Proteomes" id="UP000276133">
    <property type="component" value="Unassembled WGS sequence"/>
</dbReference>
<organism evidence="1 2">
    <name type="scientific">Brachionus plicatilis</name>
    <name type="common">Marine rotifer</name>
    <name type="synonym">Brachionus muelleri</name>
    <dbReference type="NCBI Taxonomy" id="10195"/>
    <lineage>
        <taxon>Eukaryota</taxon>
        <taxon>Metazoa</taxon>
        <taxon>Spiralia</taxon>
        <taxon>Gnathifera</taxon>
        <taxon>Rotifera</taxon>
        <taxon>Eurotatoria</taxon>
        <taxon>Monogononta</taxon>
        <taxon>Pseudotrocha</taxon>
        <taxon>Ploima</taxon>
        <taxon>Brachionidae</taxon>
        <taxon>Brachionus</taxon>
    </lineage>
</organism>